<comment type="caution">
    <text evidence="2">The sequence shown here is derived from an EMBL/GenBank/DDBJ whole genome shotgun (WGS) entry which is preliminary data.</text>
</comment>
<organism evidence="2 3">
    <name type="scientific">Curtobacterium herbarum</name>
    <dbReference type="NCBI Taxonomy" id="150122"/>
    <lineage>
        <taxon>Bacteria</taxon>
        <taxon>Bacillati</taxon>
        <taxon>Actinomycetota</taxon>
        <taxon>Actinomycetes</taxon>
        <taxon>Micrococcales</taxon>
        <taxon>Microbacteriaceae</taxon>
        <taxon>Curtobacterium</taxon>
    </lineage>
</organism>
<accession>A0ABP4K2F5</accession>
<evidence type="ECO:0000313" key="3">
    <source>
        <dbReference type="Proteomes" id="UP001501742"/>
    </source>
</evidence>
<dbReference type="RefSeq" id="WP_204606640.1">
    <property type="nucleotide sequence ID" value="NZ_BAAAJX010000005.1"/>
</dbReference>
<proteinExistence type="inferred from homology"/>
<gene>
    <name evidence="2" type="ORF">GCM10009627_13260</name>
</gene>
<dbReference type="InterPro" id="IPR043129">
    <property type="entry name" value="ATPase_NBD"/>
</dbReference>
<protein>
    <submittedName>
        <fullName evidence="2">ROK family protein</fullName>
    </submittedName>
</protein>
<reference evidence="3" key="1">
    <citation type="journal article" date="2019" name="Int. J. Syst. Evol. Microbiol.">
        <title>The Global Catalogue of Microorganisms (GCM) 10K type strain sequencing project: providing services to taxonomists for standard genome sequencing and annotation.</title>
        <authorList>
            <consortium name="The Broad Institute Genomics Platform"/>
            <consortium name="The Broad Institute Genome Sequencing Center for Infectious Disease"/>
            <person name="Wu L."/>
            <person name="Ma J."/>
        </authorList>
    </citation>
    <scope>NUCLEOTIDE SEQUENCE [LARGE SCALE GENOMIC DNA]</scope>
    <source>
        <strain evidence="3">JCM 12140</strain>
    </source>
</reference>
<dbReference type="Proteomes" id="UP001501742">
    <property type="component" value="Unassembled WGS sequence"/>
</dbReference>
<dbReference type="EMBL" id="BAAAJX010000005">
    <property type="protein sequence ID" value="GAA1492980.1"/>
    <property type="molecule type" value="Genomic_DNA"/>
</dbReference>
<dbReference type="InterPro" id="IPR000600">
    <property type="entry name" value="ROK"/>
</dbReference>
<evidence type="ECO:0000256" key="1">
    <source>
        <dbReference type="ARBA" id="ARBA00006479"/>
    </source>
</evidence>
<dbReference type="PANTHER" id="PTHR18964:SF149">
    <property type="entry name" value="BIFUNCTIONAL UDP-N-ACETYLGLUCOSAMINE 2-EPIMERASE_N-ACETYLMANNOSAMINE KINASE"/>
    <property type="match status" value="1"/>
</dbReference>
<dbReference type="Gene3D" id="3.30.420.40">
    <property type="match status" value="2"/>
</dbReference>
<evidence type="ECO:0000313" key="2">
    <source>
        <dbReference type="EMBL" id="GAA1492980.1"/>
    </source>
</evidence>
<dbReference type="Pfam" id="PF00480">
    <property type="entry name" value="ROK"/>
    <property type="match status" value="1"/>
</dbReference>
<name>A0ABP4K2F5_9MICO</name>
<dbReference type="SUPFAM" id="SSF53067">
    <property type="entry name" value="Actin-like ATPase domain"/>
    <property type="match status" value="1"/>
</dbReference>
<sequence>MTVRGAVLGVDVGGTGIKARLTGPAGQVLDEQRVPTPRDDPAAEALAVVVAELAVHARSAARQQGTTLDAVGLVVPGVVDETAGRSVLSVNLGWQDVPVRQQVVDALRATGTDVPLAFGHDVRAGALAEVHAGGLDHGTVAFVPVGTGLASALVVDGRVVSGDGWAGEIGQVRIAAGPHAGLRVEEVASAGAVARRSGAPSAHAAMLRVRSGDLVARQAWDDCVDVLADALAWLTAAAGCHTLIVGGGLAQSGPLLLDPLTAALTDRLVGVRVPVLVGARHGDAAGAIGAALLAQELLDRDTDRDLHRDLHLDHDHPRAVSA</sequence>
<dbReference type="PANTHER" id="PTHR18964">
    <property type="entry name" value="ROK (REPRESSOR, ORF, KINASE) FAMILY"/>
    <property type="match status" value="1"/>
</dbReference>
<keyword evidence="3" id="KW-1185">Reference proteome</keyword>
<comment type="similarity">
    <text evidence="1">Belongs to the ROK (NagC/XylR) family.</text>
</comment>